<evidence type="ECO:0000256" key="6">
    <source>
        <dbReference type="ARBA" id="ARBA00023175"/>
    </source>
</evidence>
<reference evidence="13" key="2">
    <citation type="submission" date="2025-08" db="UniProtKB">
        <authorList>
            <consortium name="RefSeq"/>
        </authorList>
    </citation>
    <scope>IDENTIFICATION</scope>
    <source>
        <tissue evidence="13">Etiolated seedlings</tissue>
    </source>
</reference>
<feature type="compositionally biased region" description="Basic residues" evidence="10">
    <location>
        <begin position="694"/>
        <end position="706"/>
    </location>
</feature>
<dbReference type="GO" id="GO:0007018">
    <property type="term" value="P:microtubule-based movement"/>
    <property type="evidence" value="ECO:0007669"/>
    <property type="project" value="InterPro"/>
</dbReference>
<evidence type="ECO:0000256" key="2">
    <source>
        <dbReference type="ARBA" id="ARBA00022701"/>
    </source>
</evidence>
<keyword evidence="12" id="KW-1185">Reference proteome</keyword>
<evidence type="ECO:0000256" key="1">
    <source>
        <dbReference type="ARBA" id="ARBA00007310"/>
    </source>
</evidence>
<dbReference type="CDD" id="cd01374">
    <property type="entry name" value="KISc_CENP_E"/>
    <property type="match status" value="1"/>
</dbReference>
<protein>
    <recommendedName>
        <fullName evidence="8">Kinesin-like protein</fullName>
    </recommendedName>
</protein>
<dbReference type="PROSITE" id="PS00411">
    <property type="entry name" value="KINESIN_MOTOR_1"/>
    <property type="match status" value="1"/>
</dbReference>
<feature type="region of interest" description="Disordered" evidence="10">
    <location>
        <begin position="1"/>
        <end position="23"/>
    </location>
</feature>
<dbReference type="Gene3D" id="3.40.850.10">
    <property type="entry name" value="Kinesin motor domain"/>
    <property type="match status" value="1"/>
</dbReference>
<dbReference type="STRING" id="3827.A0A3Q7XSU1"/>
<dbReference type="GeneID" id="101513064"/>
<reference evidence="12" key="1">
    <citation type="journal article" date="2013" name="Nat. Biotechnol.">
        <title>Draft genome sequence of chickpea (Cicer arietinum) provides a resource for trait improvement.</title>
        <authorList>
            <person name="Varshney R.K."/>
            <person name="Song C."/>
            <person name="Saxena R.K."/>
            <person name="Azam S."/>
            <person name="Yu S."/>
            <person name="Sharpe A.G."/>
            <person name="Cannon S."/>
            <person name="Baek J."/>
            <person name="Rosen B.D."/>
            <person name="Tar'an B."/>
            <person name="Millan T."/>
            <person name="Zhang X."/>
            <person name="Ramsay L.D."/>
            <person name="Iwata A."/>
            <person name="Wang Y."/>
            <person name="Nelson W."/>
            <person name="Farmer A.D."/>
            <person name="Gaur P.M."/>
            <person name="Soderlund C."/>
            <person name="Penmetsa R.V."/>
            <person name="Xu C."/>
            <person name="Bharti A.K."/>
            <person name="He W."/>
            <person name="Winter P."/>
            <person name="Zhao S."/>
            <person name="Hane J.K."/>
            <person name="Carrasquilla-Garcia N."/>
            <person name="Condie J.A."/>
            <person name="Upadhyaya H.D."/>
            <person name="Luo M.C."/>
            <person name="Thudi M."/>
            <person name="Gowda C.L."/>
            <person name="Singh N.P."/>
            <person name="Lichtenzveig J."/>
            <person name="Gali K.K."/>
            <person name="Rubio J."/>
            <person name="Nadarajan N."/>
            <person name="Dolezel J."/>
            <person name="Bansal K.C."/>
            <person name="Xu X."/>
            <person name="Edwards D."/>
            <person name="Zhang G."/>
            <person name="Kahl G."/>
            <person name="Gil J."/>
            <person name="Singh K.B."/>
            <person name="Datta S.K."/>
            <person name="Jackson S.A."/>
            <person name="Wang J."/>
            <person name="Cook D.R."/>
        </authorList>
    </citation>
    <scope>NUCLEOTIDE SEQUENCE [LARGE SCALE GENOMIC DNA]</scope>
    <source>
        <strain evidence="12">cv. CDC Frontier</strain>
    </source>
</reference>
<evidence type="ECO:0000256" key="4">
    <source>
        <dbReference type="ARBA" id="ARBA00022840"/>
    </source>
</evidence>
<dbReference type="OrthoDB" id="3176171at2759"/>
<feature type="domain" description="Kinesin motor" evidence="11">
    <location>
        <begin position="28"/>
        <end position="351"/>
    </location>
</feature>
<feature type="coiled-coil region" evidence="9">
    <location>
        <begin position="360"/>
        <end position="416"/>
    </location>
</feature>
<dbReference type="AlphaFoldDB" id="A0A3Q7XSU1"/>
<dbReference type="SUPFAM" id="SSF52540">
    <property type="entry name" value="P-loop containing nucleoside triphosphate hydrolases"/>
    <property type="match status" value="1"/>
</dbReference>
<dbReference type="Pfam" id="PF00225">
    <property type="entry name" value="Kinesin"/>
    <property type="match status" value="1"/>
</dbReference>
<sequence length="947" mass="106512">MRETTTSIVEVGEDQGNAVPHSNGGEERIFVAIRVRPLNERERTRHDVSEWECVSHNTIRFKNSGHAEQRSLADTYTFDTVFGEKCPTKQVYEQGIKEVALSVVRGINSSIFAYGQTSSGKTYTMTGITELAVKDIYEYIEKHKEREFVVKFSALEIYNEAVRDLLNSNATTLRLLDDPEKGTIVEKLTEETLTERSRLQQLISKCAAERTTEETAMNETSSRSHQILRLTVESNPSDFVGAARSGALFASVNFVDLAGSERASQALSAGTRLREGSHINRSLLTLGSVIRKLSKERNGHIPYRDSKLTRILHNSLGGNARTAIICTISPARSQVEQSKNTLFFAGCAKQVTTNARVNEVMSDKVLVKQLQKELARMENELRSLNTIVLKERELQIEQMDKEIKELTRQRDVFQSHVESLLQSAGKDQVIKVDQDWASESGVANDPRPGTETAYENLDRTTSSSSISNEHLFKQSENSEDNFLLDGCPPTFGGPDPCQGWEEMTSKAKSEDNCEEVPCIEIKEVETEYKTDINIIPAFEEREENSPMIQVVEIDGKSSSGNGHSDLDAPQQNTEDVKRTNSHLVDLLEKSSDSFESEPRCLDAMSPPETDKVDQENSWQPRFSELKQNVCPLYNKLDQEPTRPHRSDEQELKTVSPPQLDDLEQVSFPSPAGVEKEYSTSLVCSPAKLSEPKLHAKRRKSSRKSSLIHKMNASAEDAESSKDSDNEETASVLNFVVKMNEKAKHKPKSVDSDFDNLMVPVRTHGINQNVSRGKGVRSPGKWGALIPSKFEMQQRDIIELWDACYVPLVHRSYFFLLIKGELSDSVYLDVELRRLSFLKDAFSCGNYTPGEGLDVTPNSSMLSLTHERKMLSKQVHKKFSRRGKEELYLRWGIDLKTKHRSIQLAWLVWTDTRDLNHVRESAALVGKLVGFINTGEASKKTFGLGFLT</sequence>
<keyword evidence="5 9" id="KW-0175">Coiled coil</keyword>
<proteinExistence type="inferred from homology"/>
<dbReference type="PANTHER" id="PTHR47968:SF61">
    <property type="entry name" value="ATP-BINDING MICROTUBULE MOTOR FAMILY PROTEIN"/>
    <property type="match status" value="1"/>
</dbReference>
<evidence type="ECO:0000256" key="9">
    <source>
        <dbReference type="SAM" id="Coils"/>
    </source>
</evidence>
<dbReference type="GO" id="GO:0003777">
    <property type="term" value="F:microtubule motor activity"/>
    <property type="evidence" value="ECO:0007669"/>
    <property type="project" value="InterPro"/>
</dbReference>
<dbReference type="PANTHER" id="PTHR47968">
    <property type="entry name" value="CENTROMERE PROTEIN E"/>
    <property type="match status" value="1"/>
</dbReference>
<feature type="binding site" evidence="7">
    <location>
        <begin position="115"/>
        <end position="122"/>
    </location>
    <ligand>
        <name>ATP</name>
        <dbReference type="ChEBI" id="CHEBI:30616"/>
    </ligand>
</feature>
<dbReference type="FunFam" id="3.40.850.10:FF:000016">
    <property type="entry name" value="Kinesin-like protein"/>
    <property type="match status" value="1"/>
</dbReference>
<feature type="compositionally biased region" description="Basic and acidic residues" evidence="10">
    <location>
        <begin position="636"/>
        <end position="651"/>
    </location>
</feature>
<dbReference type="RefSeq" id="XP_027190918.1">
    <property type="nucleotide sequence ID" value="XM_027335117.1"/>
</dbReference>
<name>A0A3Q7XSU1_CICAR</name>
<evidence type="ECO:0000256" key="8">
    <source>
        <dbReference type="RuleBase" id="RU000394"/>
    </source>
</evidence>
<feature type="compositionally biased region" description="Basic and acidic residues" evidence="10">
    <location>
        <begin position="585"/>
        <end position="600"/>
    </location>
</feature>
<evidence type="ECO:0000256" key="3">
    <source>
        <dbReference type="ARBA" id="ARBA00022741"/>
    </source>
</evidence>
<dbReference type="GO" id="GO:0005524">
    <property type="term" value="F:ATP binding"/>
    <property type="evidence" value="ECO:0007669"/>
    <property type="project" value="UniProtKB-UniRule"/>
</dbReference>
<dbReference type="InterPro" id="IPR021881">
    <property type="entry name" value="NACK_C"/>
</dbReference>
<feature type="region of interest" description="Disordered" evidence="10">
    <location>
        <begin position="691"/>
        <end position="726"/>
    </location>
</feature>
<dbReference type="SMART" id="SM00129">
    <property type="entry name" value="KISc"/>
    <property type="match status" value="1"/>
</dbReference>
<dbReference type="Proteomes" id="UP000087171">
    <property type="component" value="Chromosome Ca5"/>
</dbReference>
<feature type="region of interest" description="Disordered" evidence="10">
    <location>
        <begin position="554"/>
        <end position="617"/>
    </location>
</feature>
<dbReference type="RefSeq" id="XP_073225476.1">
    <property type="nucleotide sequence ID" value="XM_073369375.1"/>
</dbReference>
<dbReference type="GO" id="GO:0008017">
    <property type="term" value="F:microtubule binding"/>
    <property type="evidence" value="ECO:0007669"/>
    <property type="project" value="InterPro"/>
</dbReference>
<keyword evidence="2 8" id="KW-0493">Microtubule</keyword>
<dbReference type="InterPro" id="IPR027417">
    <property type="entry name" value="P-loop_NTPase"/>
</dbReference>
<keyword evidence="3 7" id="KW-0547">Nucleotide-binding</keyword>
<dbReference type="InterPro" id="IPR027640">
    <property type="entry name" value="Kinesin-like_fam"/>
</dbReference>
<evidence type="ECO:0000313" key="12">
    <source>
        <dbReference type="Proteomes" id="UP000087171"/>
    </source>
</evidence>
<dbReference type="PRINTS" id="PR00380">
    <property type="entry name" value="KINESINHEAVY"/>
</dbReference>
<dbReference type="Pfam" id="PF11995">
    <property type="entry name" value="DUF3490"/>
    <property type="match status" value="1"/>
</dbReference>
<dbReference type="InterPro" id="IPR019821">
    <property type="entry name" value="Kinesin_motor_CS"/>
</dbReference>
<evidence type="ECO:0000256" key="5">
    <source>
        <dbReference type="ARBA" id="ARBA00023054"/>
    </source>
</evidence>
<organism evidence="12 13">
    <name type="scientific">Cicer arietinum</name>
    <name type="common">Chickpea</name>
    <name type="synonym">Garbanzo</name>
    <dbReference type="NCBI Taxonomy" id="3827"/>
    <lineage>
        <taxon>Eukaryota</taxon>
        <taxon>Viridiplantae</taxon>
        <taxon>Streptophyta</taxon>
        <taxon>Embryophyta</taxon>
        <taxon>Tracheophyta</taxon>
        <taxon>Spermatophyta</taxon>
        <taxon>Magnoliopsida</taxon>
        <taxon>eudicotyledons</taxon>
        <taxon>Gunneridae</taxon>
        <taxon>Pentapetalae</taxon>
        <taxon>rosids</taxon>
        <taxon>fabids</taxon>
        <taxon>Fabales</taxon>
        <taxon>Fabaceae</taxon>
        <taxon>Papilionoideae</taxon>
        <taxon>50 kb inversion clade</taxon>
        <taxon>NPAAA clade</taxon>
        <taxon>Hologalegina</taxon>
        <taxon>IRL clade</taxon>
        <taxon>Cicereae</taxon>
        <taxon>Cicer</taxon>
    </lineage>
</organism>
<keyword evidence="6 7" id="KW-0505">Motor protein</keyword>
<evidence type="ECO:0000256" key="10">
    <source>
        <dbReference type="SAM" id="MobiDB-lite"/>
    </source>
</evidence>
<feature type="region of interest" description="Disordered" evidence="10">
    <location>
        <begin position="636"/>
        <end position="665"/>
    </location>
</feature>
<evidence type="ECO:0000256" key="7">
    <source>
        <dbReference type="PROSITE-ProRule" id="PRU00283"/>
    </source>
</evidence>
<accession>A0A3Q7XSU1</accession>
<dbReference type="PROSITE" id="PS50067">
    <property type="entry name" value="KINESIN_MOTOR_2"/>
    <property type="match status" value="1"/>
</dbReference>
<evidence type="ECO:0000313" key="13">
    <source>
        <dbReference type="RefSeq" id="XP_027190918.1"/>
    </source>
</evidence>
<dbReference type="GO" id="GO:0005874">
    <property type="term" value="C:microtubule"/>
    <property type="evidence" value="ECO:0007669"/>
    <property type="project" value="UniProtKB-KW"/>
</dbReference>
<dbReference type="InterPro" id="IPR001752">
    <property type="entry name" value="Kinesin_motor_dom"/>
</dbReference>
<gene>
    <name evidence="13" type="primary">LOC101513064</name>
</gene>
<comment type="similarity">
    <text evidence="1">Belongs to the TRAFAC class myosin-kinesin ATPase superfamily. Kinesin family. KIN-7 subfamily.</text>
</comment>
<evidence type="ECO:0000259" key="11">
    <source>
        <dbReference type="PROSITE" id="PS50067"/>
    </source>
</evidence>
<dbReference type="InterPro" id="IPR036961">
    <property type="entry name" value="Kinesin_motor_dom_sf"/>
</dbReference>
<keyword evidence="4 7" id="KW-0067">ATP-binding</keyword>